<organism evidence="2 3">
    <name type="scientific">Desulfatibacillum alkenivorans DSM 16219</name>
    <dbReference type="NCBI Taxonomy" id="1121393"/>
    <lineage>
        <taxon>Bacteria</taxon>
        <taxon>Pseudomonadati</taxon>
        <taxon>Thermodesulfobacteriota</taxon>
        <taxon>Desulfobacteria</taxon>
        <taxon>Desulfobacterales</taxon>
        <taxon>Desulfatibacillaceae</taxon>
        <taxon>Desulfatibacillum</taxon>
    </lineage>
</organism>
<feature type="domain" description="Amidase" evidence="1">
    <location>
        <begin position="26"/>
        <end position="455"/>
    </location>
</feature>
<dbReference type="STRING" id="1121393.SAMN02745216_01134"/>
<reference evidence="3" key="1">
    <citation type="submission" date="2016-11" db="EMBL/GenBank/DDBJ databases">
        <authorList>
            <person name="Varghese N."/>
            <person name="Submissions S."/>
        </authorList>
    </citation>
    <scope>NUCLEOTIDE SEQUENCE [LARGE SCALE GENOMIC DNA]</scope>
    <source>
        <strain evidence="3">DSM 16219</strain>
    </source>
</reference>
<sequence length="480" mass="51646">MDKLLTLSGTKIAAMIREGKITSRKAVETHIEHAKKINPWINAIVADRYGQALDEADAADAFLKENGPEKCPPFHGVPCSIKECFSLTGMPHTSGLVARKGIIEKEDATAAARMRQAGLIPMGVTNISELCMWMESHNNVYGTTNNCYDLGRIVGGSSGGEGCIVSSGASPLGLGSDVGGSIRMPAFFNGVFGHKPTGGAVPNTGQIPLAHGRVAFYCTTGPLCRKAEDLMPLLKIMAGPDGEDPACTAMDLGDPASVDFSKLKILSVPENGAVRVHHELVAAQKKAADALEKLGASVKHRTVNKLKWSFAIWSSMLNHHQTQEFGEQLGQGKRIPVFWELFKWALRASDHTLPALALALGERIPMPAERFIKMGRELRQELIELIGPDGVMLYPSYSKPAPRHLEPLMLLDNFVYTAIINVMGFPSTQVPLGLSKKGLPVGVQVVGTPGNDHKTIAVAMELEKSLGGWVVPKLAEKVNP</sequence>
<evidence type="ECO:0000259" key="1">
    <source>
        <dbReference type="Pfam" id="PF01425"/>
    </source>
</evidence>
<dbReference type="InterPro" id="IPR052739">
    <property type="entry name" value="FAAH2"/>
</dbReference>
<gene>
    <name evidence="2" type="ORF">SAMN02745216_01134</name>
</gene>
<dbReference type="InterPro" id="IPR036928">
    <property type="entry name" value="AS_sf"/>
</dbReference>
<dbReference type="OrthoDB" id="9811471at2"/>
<dbReference type="SUPFAM" id="SSF75304">
    <property type="entry name" value="Amidase signature (AS) enzymes"/>
    <property type="match status" value="1"/>
</dbReference>
<protein>
    <submittedName>
        <fullName evidence="2">Fatty acid amide hydrolase 2</fullName>
    </submittedName>
</protein>
<accession>A0A1M6GX16</accession>
<dbReference type="Gene3D" id="3.90.1300.10">
    <property type="entry name" value="Amidase signature (AS) domain"/>
    <property type="match status" value="1"/>
</dbReference>
<proteinExistence type="predicted"/>
<dbReference type="AlphaFoldDB" id="A0A1M6GX16"/>
<dbReference type="Pfam" id="PF01425">
    <property type="entry name" value="Amidase"/>
    <property type="match status" value="1"/>
</dbReference>
<evidence type="ECO:0000313" key="3">
    <source>
        <dbReference type="Proteomes" id="UP000183994"/>
    </source>
</evidence>
<keyword evidence="3" id="KW-1185">Reference proteome</keyword>
<dbReference type="Proteomes" id="UP000183994">
    <property type="component" value="Unassembled WGS sequence"/>
</dbReference>
<dbReference type="InterPro" id="IPR020556">
    <property type="entry name" value="Amidase_CS"/>
</dbReference>
<dbReference type="InterPro" id="IPR023631">
    <property type="entry name" value="Amidase_dom"/>
</dbReference>
<dbReference type="GO" id="GO:0016787">
    <property type="term" value="F:hydrolase activity"/>
    <property type="evidence" value="ECO:0007669"/>
    <property type="project" value="UniProtKB-KW"/>
</dbReference>
<dbReference type="PROSITE" id="PS00571">
    <property type="entry name" value="AMIDASES"/>
    <property type="match status" value="1"/>
</dbReference>
<dbReference type="GO" id="GO:0012505">
    <property type="term" value="C:endomembrane system"/>
    <property type="evidence" value="ECO:0007669"/>
    <property type="project" value="TreeGrafter"/>
</dbReference>
<evidence type="ECO:0000313" key="2">
    <source>
        <dbReference type="EMBL" id="SHJ14486.1"/>
    </source>
</evidence>
<dbReference type="EMBL" id="FQZU01000004">
    <property type="protein sequence ID" value="SHJ14486.1"/>
    <property type="molecule type" value="Genomic_DNA"/>
</dbReference>
<name>A0A1M6GX16_9BACT</name>
<keyword evidence="2" id="KW-0378">Hydrolase</keyword>
<dbReference type="RefSeq" id="WP_073473822.1">
    <property type="nucleotide sequence ID" value="NZ_FQZU01000004.1"/>
</dbReference>
<dbReference type="PANTHER" id="PTHR43372:SF4">
    <property type="entry name" value="FATTY-ACID AMIDE HYDROLASE 2"/>
    <property type="match status" value="1"/>
</dbReference>
<dbReference type="PANTHER" id="PTHR43372">
    <property type="entry name" value="FATTY-ACID AMIDE HYDROLASE"/>
    <property type="match status" value="1"/>
</dbReference>